<evidence type="ECO:0000256" key="6">
    <source>
        <dbReference type="SAM" id="Phobius"/>
    </source>
</evidence>
<evidence type="ECO:0000256" key="4">
    <source>
        <dbReference type="ARBA" id="ARBA00022989"/>
    </source>
</evidence>
<dbReference type="NCBIfam" id="TIGR00765">
    <property type="entry name" value="yihY_not_rbn"/>
    <property type="match status" value="1"/>
</dbReference>
<evidence type="ECO:0000256" key="3">
    <source>
        <dbReference type="ARBA" id="ARBA00022692"/>
    </source>
</evidence>
<proteinExistence type="predicted"/>
<gene>
    <name evidence="7" type="ORF">LC087_17675</name>
</gene>
<dbReference type="EMBL" id="CP129013">
    <property type="protein sequence ID" value="WLR42502.1"/>
    <property type="molecule type" value="Genomic_DNA"/>
</dbReference>
<keyword evidence="3 6" id="KW-0812">Transmembrane</keyword>
<evidence type="ECO:0000256" key="2">
    <source>
        <dbReference type="ARBA" id="ARBA00022475"/>
    </source>
</evidence>
<feature type="transmembrane region" description="Helical" evidence="6">
    <location>
        <begin position="183"/>
        <end position="201"/>
    </location>
</feature>
<protein>
    <submittedName>
        <fullName evidence="7">YihY/virulence factor BrkB family protein</fullName>
    </submittedName>
</protein>
<sequence>MDSQTIDIKYFIAILTRLFKRLNRHEVFGLSGELAYFFLLSLFPFLLFLITLVGYLPLSAEGILDFIEPYAPEQGMAFIEENVLYIINQENGQLLSIGILVTIWSASNGLNAIIRAFNRAYEVKESRSYLVSRGMSIILTFAMIFVIIISLLLPVFGKQIGSFLFSVLGLSEIFVVLWEAIRWLLSTVIICIVFTGLYFFAPNKKLKLSESYPGALFATVGWIVVSYLFSYYVSNFGNYSATYGSLGAVIILLIWFYLTGLIIIIGGEINAVIFKYHHRKSFH</sequence>
<keyword evidence="2" id="KW-1003">Cell membrane</keyword>
<dbReference type="PANTHER" id="PTHR30213:SF0">
    <property type="entry name" value="UPF0761 MEMBRANE PROTEIN YIHY"/>
    <property type="match status" value="1"/>
</dbReference>
<evidence type="ECO:0000313" key="8">
    <source>
        <dbReference type="Proteomes" id="UP001197974"/>
    </source>
</evidence>
<keyword evidence="4 6" id="KW-1133">Transmembrane helix</keyword>
<dbReference type="PIRSF" id="PIRSF035875">
    <property type="entry name" value="RNase_BN"/>
    <property type="match status" value="1"/>
</dbReference>
<organism evidence="7 8">
    <name type="scientific">Bacillus carboniphilus</name>
    <dbReference type="NCBI Taxonomy" id="86663"/>
    <lineage>
        <taxon>Bacteria</taxon>
        <taxon>Bacillati</taxon>
        <taxon>Bacillota</taxon>
        <taxon>Bacilli</taxon>
        <taxon>Bacillales</taxon>
        <taxon>Bacillaceae</taxon>
        <taxon>Bacillus</taxon>
    </lineage>
</organism>
<keyword evidence="8" id="KW-1185">Reference proteome</keyword>
<feature type="transmembrane region" description="Helical" evidence="6">
    <location>
        <begin position="94"/>
        <end position="114"/>
    </location>
</feature>
<feature type="transmembrane region" description="Helical" evidence="6">
    <location>
        <begin position="134"/>
        <end position="153"/>
    </location>
</feature>
<accession>A0ABY9JSY4</accession>
<keyword evidence="5 6" id="KW-0472">Membrane</keyword>
<evidence type="ECO:0000313" key="7">
    <source>
        <dbReference type="EMBL" id="WLR42502.1"/>
    </source>
</evidence>
<dbReference type="Pfam" id="PF03631">
    <property type="entry name" value="Virul_fac_BrkB"/>
    <property type="match status" value="1"/>
</dbReference>
<evidence type="ECO:0000256" key="5">
    <source>
        <dbReference type="ARBA" id="ARBA00023136"/>
    </source>
</evidence>
<feature type="transmembrane region" description="Helical" evidence="6">
    <location>
        <begin position="160"/>
        <end position="177"/>
    </location>
</feature>
<dbReference type="InterPro" id="IPR017039">
    <property type="entry name" value="Virul_fac_BrkB"/>
</dbReference>
<dbReference type="RefSeq" id="WP_306019751.1">
    <property type="nucleotide sequence ID" value="NZ_CP129013.1"/>
</dbReference>
<dbReference type="Proteomes" id="UP001197974">
    <property type="component" value="Chromosome"/>
</dbReference>
<feature type="transmembrane region" description="Helical" evidence="6">
    <location>
        <begin position="213"/>
        <end position="234"/>
    </location>
</feature>
<feature type="transmembrane region" description="Helical" evidence="6">
    <location>
        <begin position="34"/>
        <end position="56"/>
    </location>
</feature>
<comment type="subcellular location">
    <subcellularLocation>
        <location evidence="1">Cell membrane</location>
        <topology evidence="1">Multi-pass membrane protein</topology>
    </subcellularLocation>
</comment>
<name>A0ABY9JSY4_9BACI</name>
<reference evidence="7 8" key="1">
    <citation type="submission" date="2023-06" db="EMBL/GenBank/DDBJ databases">
        <title>Five Gram-positive bacteria isolated from mangrove sediments in Shenzhen, Guangdong, China.</title>
        <authorList>
            <person name="Yu S."/>
            <person name="Zheng W."/>
            <person name="Huang Y."/>
        </authorList>
    </citation>
    <scope>NUCLEOTIDE SEQUENCE [LARGE SCALE GENOMIC DNA]</scope>
    <source>
        <strain evidence="7 8">SaN35-3</strain>
    </source>
</reference>
<dbReference type="PANTHER" id="PTHR30213">
    <property type="entry name" value="INNER MEMBRANE PROTEIN YHJD"/>
    <property type="match status" value="1"/>
</dbReference>
<feature type="transmembrane region" description="Helical" evidence="6">
    <location>
        <begin position="246"/>
        <end position="274"/>
    </location>
</feature>
<evidence type="ECO:0000256" key="1">
    <source>
        <dbReference type="ARBA" id="ARBA00004651"/>
    </source>
</evidence>